<dbReference type="Proteomes" id="UP000002204">
    <property type="component" value="Chromosome"/>
</dbReference>
<dbReference type="PROSITE" id="PS50983">
    <property type="entry name" value="FE_B12_PBP"/>
    <property type="match status" value="1"/>
</dbReference>
<dbReference type="PANTHER" id="PTHR30535">
    <property type="entry name" value="VITAMIN B12-BINDING PROTEIN"/>
    <property type="match status" value="1"/>
</dbReference>
<accession>C0ZS71</accession>
<dbReference type="CDD" id="cd01143">
    <property type="entry name" value="YvrC"/>
    <property type="match status" value="1"/>
</dbReference>
<dbReference type="EMBL" id="AP008957">
    <property type="protein sequence ID" value="BAH36063.1"/>
    <property type="molecule type" value="Genomic_DNA"/>
</dbReference>
<evidence type="ECO:0000256" key="1">
    <source>
        <dbReference type="ARBA" id="ARBA00008814"/>
    </source>
</evidence>
<sequence>MAVSTRPTRRFRSVLAALTVSTALLAGACSSSTSDAPATTAASDGSFPVTVVSGPTDSGTDITIESRPQSIVSLSPSATETLWAVGAGDQVKAVDNQSDYPAGIPVTDLSGFQPNVEAILGYAPDLVIASDDMNDLVSGLQKAKVPTLLLPAATSIDDVYAQIERVAKATGHEDKGTEVVDTMRSDIDAAVASVPARQQPLTYFHELDSSLYTVTSSSFVGQIYSLFGMKSIADAAGQGDYPQLSAESVVQANPDLIFLADSQCCGVTAESVAARPGWSGMKAVTGNQIHVLDEDLSSRWGPRVADQVKAVAAIVAQVPAA</sequence>
<dbReference type="InterPro" id="IPR054828">
    <property type="entry name" value="Vit_B12_bind_prot"/>
</dbReference>
<protein>
    <submittedName>
        <fullName evidence="5">Putative ABC transporter substrate-binding protein</fullName>
    </submittedName>
</protein>
<dbReference type="eggNOG" id="COG0614">
    <property type="taxonomic scope" value="Bacteria"/>
</dbReference>
<dbReference type="SUPFAM" id="SSF53807">
    <property type="entry name" value="Helical backbone' metal receptor"/>
    <property type="match status" value="1"/>
</dbReference>
<dbReference type="HOGENOM" id="CLU_038034_2_8_11"/>
<feature type="signal peptide" evidence="3">
    <location>
        <begin position="1"/>
        <end position="26"/>
    </location>
</feature>
<proteinExistence type="inferred from homology"/>
<dbReference type="Pfam" id="PF01497">
    <property type="entry name" value="Peripla_BP_2"/>
    <property type="match status" value="1"/>
</dbReference>
<gene>
    <name evidence="5" type="ordered locus">RER_53550</name>
</gene>
<keyword evidence="2 3" id="KW-0732">Signal</keyword>
<dbReference type="PANTHER" id="PTHR30535:SF34">
    <property type="entry name" value="MOLYBDATE-BINDING PROTEIN MOLA"/>
    <property type="match status" value="1"/>
</dbReference>
<dbReference type="AlphaFoldDB" id="C0ZS71"/>
<reference evidence="5 6" key="2">
    <citation type="journal article" date="2006" name="Environ. Microbiol.">
        <title>Sequence analysis of three plasmids harboured in Rhodococcus erythropolis strain PR4.</title>
        <authorList>
            <person name="Sekine M."/>
            <person name="Tanikawa S."/>
            <person name="Omata S."/>
            <person name="Saito M."/>
            <person name="Fujisawa T."/>
            <person name="Tsukatani N."/>
            <person name="Tajima T."/>
            <person name="Sekigawa T."/>
            <person name="Kosugi H."/>
            <person name="Matsuo Y."/>
            <person name="Nishiko R."/>
            <person name="Imamura K."/>
            <person name="Ito M."/>
            <person name="Narita H."/>
            <person name="Tago S."/>
            <person name="Fujita N."/>
            <person name="Harayama S."/>
        </authorList>
    </citation>
    <scope>NUCLEOTIDE SEQUENCE [LARGE SCALE GENOMIC DNA]</scope>
    <source>
        <strain evidence="6">PR4 / NBRC 100887</strain>
    </source>
</reference>
<evidence type="ECO:0000259" key="4">
    <source>
        <dbReference type="PROSITE" id="PS50983"/>
    </source>
</evidence>
<reference evidence="6" key="1">
    <citation type="submission" date="2005-03" db="EMBL/GenBank/DDBJ databases">
        <title>Comparison of the complete genome sequences of Rhodococcus erythropolis PR4 and Rhodococcus opacus B4.</title>
        <authorList>
            <person name="Takarada H."/>
            <person name="Sekine M."/>
            <person name="Hosoyama A."/>
            <person name="Yamada R."/>
            <person name="Fujisawa T."/>
            <person name="Omata S."/>
            <person name="Shimizu A."/>
            <person name="Tsukatani N."/>
            <person name="Tanikawa S."/>
            <person name="Fujita N."/>
            <person name="Harayama S."/>
        </authorList>
    </citation>
    <scope>NUCLEOTIDE SEQUENCE [LARGE SCALE GENOMIC DNA]</scope>
    <source>
        <strain evidence="6">PR4 / NBRC 100887</strain>
    </source>
</reference>
<dbReference type="PROSITE" id="PS51257">
    <property type="entry name" value="PROKAR_LIPOPROTEIN"/>
    <property type="match status" value="1"/>
</dbReference>
<feature type="domain" description="Fe/B12 periplasmic-binding" evidence="4">
    <location>
        <begin position="70"/>
        <end position="321"/>
    </location>
</feature>
<evidence type="ECO:0000256" key="3">
    <source>
        <dbReference type="SAM" id="SignalP"/>
    </source>
</evidence>
<name>C0ZS71_RHOE4</name>
<evidence type="ECO:0000313" key="6">
    <source>
        <dbReference type="Proteomes" id="UP000002204"/>
    </source>
</evidence>
<feature type="chain" id="PRO_5039711585" evidence="3">
    <location>
        <begin position="27"/>
        <end position="321"/>
    </location>
</feature>
<dbReference type="Gene3D" id="3.40.50.1980">
    <property type="entry name" value="Nitrogenase molybdenum iron protein domain"/>
    <property type="match status" value="2"/>
</dbReference>
<organism evidence="5 6">
    <name type="scientific">Rhodococcus erythropolis (strain PR4 / NBRC 100887)</name>
    <dbReference type="NCBI Taxonomy" id="234621"/>
    <lineage>
        <taxon>Bacteria</taxon>
        <taxon>Bacillati</taxon>
        <taxon>Actinomycetota</taxon>
        <taxon>Actinomycetes</taxon>
        <taxon>Mycobacteriales</taxon>
        <taxon>Nocardiaceae</taxon>
        <taxon>Rhodococcus</taxon>
        <taxon>Rhodococcus erythropolis group</taxon>
    </lineage>
</organism>
<evidence type="ECO:0000256" key="2">
    <source>
        <dbReference type="ARBA" id="ARBA00022729"/>
    </source>
</evidence>
<comment type="similarity">
    <text evidence="1">Belongs to the bacterial solute-binding protein 8 family.</text>
</comment>
<dbReference type="NCBIfam" id="NF038402">
    <property type="entry name" value="TroA_like"/>
    <property type="match status" value="1"/>
</dbReference>
<dbReference type="GO" id="GO:0071281">
    <property type="term" value="P:cellular response to iron ion"/>
    <property type="evidence" value="ECO:0007669"/>
    <property type="project" value="TreeGrafter"/>
</dbReference>
<evidence type="ECO:0000313" key="5">
    <source>
        <dbReference type="EMBL" id="BAH36063.1"/>
    </source>
</evidence>
<dbReference type="InterPro" id="IPR050902">
    <property type="entry name" value="ABC_Transporter_SBP"/>
</dbReference>
<dbReference type="KEGG" id="rer:RER_53550"/>
<dbReference type="InterPro" id="IPR002491">
    <property type="entry name" value="ABC_transptr_periplasmic_BD"/>
</dbReference>